<feature type="repeat" description="PPR" evidence="3">
    <location>
        <begin position="212"/>
        <end position="246"/>
    </location>
</feature>
<evidence type="ECO:0000256" key="1">
    <source>
        <dbReference type="ARBA" id="ARBA00007626"/>
    </source>
</evidence>
<accession>A0AAV1EA42</accession>
<feature type="repeat" description="PPR" evidence="3">
    <location>
        <begin position="421"/>
        <end position="455"/>
    </location>
</feature>
<gene>
    <name evidence="4" type="ORF">OLC1_LOCUS22820</name>
</gene>
<evidence type="ECO:0000313" key="5">
    <source>
        <dbReference type="Proteomes" id="UP001161247"/>
    </source>
</evidence>
<proteinExistence type="inferred from homology"/>
<feature type="repeat" description="PPR" evidence="3">
    <location>
        <begin position="317"/>
        <end position="347"/>
    </location>
</feature>
<sequence>MSVLIKSRPSRIHQNLKCGLRSISCLHYSSGSEAIVSRIARVINDYPFTDQQAHSRLLQEIHPISLSPELVEKVLGHLFGAHANGIKAYEFFMFCLRQPEYVPSSDAFEKTLHILTRMRYFDKAWELLETIRDQNPSLLTLKSISIMIARIARFRSYEETLCAFERMEKDIFVGKVFGTEEFNILLRAFSTQRQMKEARSVFNKLYTQFSPNTKTMNILLLGFKESGDVTSVDLFYHEMIRRGFKPDVVTYNIRIDAYCKRRCFGEAMRIFEEMELSNVVPTLQTITTLIHGAGVARNVGKAKHFFDEISRRNLEADIGAYNALLSAFIKCRDLSSATALLNEMEEKLVVDNVTYHTIYLGLMKAKRLDLVFALYHKMISRNFVPMTRTVVMLTKFFCENNGLDLGLDLWNYLLEKGHCPHSHALDLLVTGLCSRGKFEEAFDCSKQMLERGRHMSEPTYRMLERCLLQIGEMDKLQNLDKLIESLHVIVPVPRGMQSKSARGLCRSVLLMLG</sequence>
<dbReference type="AlphaFoldDB" id="A0AAV1EA42"/>
<keyword evidence="2" id="KW-0677">Repeat</keyword>
<dbReference type="InterPro" id="IPR002885">
    <property type="entry name" value="PPR_rpt"/>
</dbReference>
<keyword evidence="5" id="KW-1185">Reference proteome</keyword>
<evidence type="ECO:0000256" key="2">
    <source>
        <dbReference type="ARBA" id="ARBA00022737"/>
    </source>
</evidence>
<reference evidence="4" key="1">
    <citation type="submission" date="2023-03" db="EMBL/GenBank/DDBJ databases">
        <authorList>
            <person name="Julca I."/>
        </authorList>
    </citation>
    <scope>NUCLEOTIDE SEQUENCE</scope>
</reference>
<dbReference type="PANTHER" id="PTHR47941">
    <property type="entry name" value="PENTATRICOPEPTIDE REPEAT-CONTAINING PROTEIN 3, MITOCHONDRIAL"/>
    <property type="match status" value="1"/>
</dbReference>
<dbReference type="Pfam" id="PF13812">
    <property type="entry name" value="PPR_3"/>
    <property type="match status" value="1"/>
</dbReference>
<evidence type="ECO:0000256" key="3">
    <source>
        <dbReference type="PROSITE-ProRule" id="PRU00708"/>
    </source>
</evidence>
<feature type="repeat" description="PPR" evidence="3">
    <location>
        <begin position="247"/>
        <end position="281"/>
    </location>
</feature>
<feature type="repeat" description="PPR" evidence="3">
    <location>
        <begin position="351"/>
        <end position="385"/>
    </location>
</feature>
<dbReference type="Pfam" id="PF13041">
    <property type="entry name" value="PPR_2"/>
    <property type="match status" value="1"/>
</dbReference>
<evidence type="ECO:0000313" key="4">
    <source>
        <dbReference type="EMBL" id="CAI9116555.1"/>
    </source>
</evidence>
<dbReference type="PROSITE" id="PS51375">
    <property type="entry name" value="PPR"/>
    <property type="match status" value="5"/>
</dbReference>
<dbReference type="InterPro" id="IPR011990">
    <property type="entry name" value="TPR-like_helical_dom_sf"/>
</dbReference>
<protein>
    <submittedName>
        <fullName evidence="4">OLC1v1017737C1</fullName>
    </submittedName>
</protein>
<dbReference type="NCBIfam" id="TIGR00756">
    <property type="entry name" value="PPR"/>
    <property type="match status" value="5"/>
</dbReference>
<organism evidence="4 5">
    <name type="scientific">Oldenlandia corymbosa var. corymbosa</name>
    <dbReference type="NCBI Taxonomy" id="529605"/>
    <lineage>
        <taxon>Eukaryota</taxon>
        <taxon>Viridiplantae</taxon>
        <taxon>Streptophyta</taxon>
        <taxon>Embryophyta</taxon>
        <taxon>Tracheophyta</taxon>
        <taxon>Spermatophyta</taxon>
        <taxon>Magnoliopsida</taxon>
        <taxon>eudicotyledons</taxon>
        <taxon>Gunneridae</taxon>
        <taxon>Pentapetalae</taxon>
        <taxon>asterids</taxon>
        <taxon>lamiids</taxon>
        <taxon>Gentianales</taxon>
        <taxon>Rubiaceae</taxon>
        <taxon>Rubioideae</taxon>
        <taxon>Spermacoceae</taxon>
        <taxon>Hedyotis-Oldenlandia complex</taxon>
        <taxon>Oldenlandia</taxon>
    </lineage>
</organism>
<dbReference type="Pfam" id="PF01535">
    <property type="entry name" value="PPR"/>
    <property type="match status" value="3"/>
</dbReference>
<dbReference type="Proteomes" id="UP001161247">
    <property type="component" value="Chromosome 8"/>
</dbReference>
<dbReference type="EMBL" id="OX459125">
    <property type="protein sequence ID" value="CAI9116555.1"/>
    <property type="molecule type" value="Genomic_DNA"/>
</dbReference>
<comment type="similarity">
    <text evidence="1">Belongs to the PPR family. P subfamily.</text>
</comment>
<name>A0AAV1EA42_OLDCO</name>
<dbReference type="Gene3D" id="1.25.40.10">
    <property type="entry name" value="Tetratricopeptide repeat domain"/>
    <property type="match status" value="3"/>
</dbReference>